<name>A0A0E0HTW1_ORYNI</name>
<organism evidence="1">
    <name type="scientific">Oryza nivara</name>
    <name type="common">Indian wild rice</name>
    <name type="synonym">Oryza sativa f. spontanea</name>
    <dbReference type="NCBI Taxonomy" id="4536"/>
    <lineage>
        <taxon>Eukaryota</taxon>
        <taxon>Viridiplantae</taxon>
        <taxon>Streptophyta</taxon>
        <taxon>Embryophyta</taxon>
        <taxon>Tracheophyta</taxon>
        <taxon>Spermatophyta</taxon>
        <taxon>Magnoliopsida</taxon>
        <taxon>Liliopsida</taxon>
        <taxon>Poales</taxon>
        <taxon>Poaceae</taxon>
        <taxon>BOP clade</taxon>
        <taxon>Oryzoideae</taxon>
        <taxon>Oryzeae</taxon>
        <taxon>Oryzinae</taxon>
        <taxon>Oryza</taxon>
    </lineage>
</organism>
<sequence length="102" mass="10705">MIQRKHQLRSLEPNAVISPVSSTLTASAVAARPPAPMTPELATAEAAPLLEKPVLTIHDVVMATHFPNDVFSYIVGPSQASSSPPPMSSNTFLHAVIPPGSL</sequence>
<dbReference type="EnsemblPlants" id="ONIVA06G25950.1">
    <property type="protein sequence ID" value="ONIVA06G25950.1"/>
    <property type="gene ID" value="ONIVA06G25950"/>
</dbReference>
<dbReference type="OMA" id="MIQRKHQ"/>
<accession>A0A0E0HTW1</accession>
<reference evidence="1" key="1">
    <citation type="submission" date="2015-04" db="UniProtKB">
        <authorList>
            <consortium name="EnsemblPlants"/>
        </authorList>
    </citation>
    <scope>IDENTIFICATION</scope>
    <source>
        <strain evidence="1">SL10</strain>
    </source>
</reference>
<dbReference type="AlphaFoldDB" id="A0A0E0HTW1"/>
<dbReference type="HOGENOM" id="CLU_1996372_0_0_1"/>
<dbReference type="Gramene" id="ONIVA06G25950.1">
    <property type="protein sequence ID" value="ONIVA06G25950.1"/>
    <property type="gene ID" value="ONIVA06G25950"/>
</dbReference>
<evidence type="ECO:0000313" key="1">
    <source>
        <dbReference type="EnsemblPlants" id="ONIVA06G25950.1"/>
    </source>
</evidence>
<reference evidence="1" key="2">
    <citation type="submission" date="2018-04" db="EMBL/GenBank/DDBJ databases">
        <title>OnivRS2 (Oryza nivara Reference Sequence Version 2).</title>
        <authorList>
            <person name="Zhang J."/>
            <person name="Kudrna D."/>
            <person name="Lee S."/>
            <person name="Talag J."/>
            <person name="Rajasekar S."/>
            <person name="Welchert J."/>
            <person name="Hsing Y.-I."/>
            <person name="Wing R.A."/>
        </authorList>
    </citation>
    <scope>NUCLEOTIDE SEQUENCE [LARGE SCALE GENOMIC DNA]</scope>
    <source>
        <strain evidence="1">SL10</strain>
    </source>
</reference>
<protein>
    <submittedName>
        <fullName evidence="1">Uncharacterized protein</fullName>
    </submittedName>
</protein>
<dbReference type="Proteomes" id="UP000006591">
    <property type="component" value="Chromosome 6"/>
</dbReference>
<evidence type="ECO:0000313" key="2">
    <source>
        <dbReference type="Proteomes" id="UP000006591"/>
    </source>
</evidence>
<keyword evidence="2" id="KW-1185">Reference proteome</keyword>
<proteinExistence type="predicted"/>